<feature type="compositionally biased region" description="Basic and acidic residues" evidence="2">
    <location>
        <begin position="481"/>
        <end position="493"/>
    </location>
</feature>
<feature type="compositionally biased region" description="Basic and acidic residues" evidence="2">
    <location>
        <begin position="266"/>
        <end position="277"/>
    </location>
</feature>
<dbReference type="Proteomes" id="UP000242942">
    <property type="component" value="Chromosome 13"/>
</dbReference>
<proteinExistence type="inferred from homology"/>
<evidence type="ECO:0000313" key="5">
    <source>
        <dbReference type="Proteomes" id="UP000242942"/>
    </source>
</evidence>
<dbReference type="AlphaFoldDB" id="A0A1D3TMD4"/>
<accession>A0A1D3TMD4</accession>
<dbReference type="PANTHER" id="PTHR13040:SF2">
    <property type="entry name" value="AUTOPHAGY PROTEIN 5"/>
    <property type="match status" value="1"/>
</dbReference>
<evidence type="ECO:0000256" key="1">
    <source>
        <dbReference type="RuleBase" id="RU361202"/>
    </source>
</evidence>
<dbReference type="InterPro" id="IPR048318">
    <property type="entry name" value="ATG5_UblB"/>
</dbReference>
<comment type="subcellular location">
    <subcellularLocation>
        <location evidence="1">Preautophagosomal structure membrane</location>
        <topology evidence="1">Peripheral membrane protein</topology>
    </subcellularLocation>
</comment>
<dbReference type="GO" id="GO:0006995">
    <property type="term" value="P:cellular response to nitrogen starvation"/>
    <property type="evidence" value="ECO:0007669"/>
    <property type="project" value="TreeGrafter"/>
</dbReference>
<dbReference type="GO" id="GO:0034727">
    <property type="term" value="P:piecemeal microautophagy of the nucleus"/>
    <property type="evidence" value="ECO:0007669"/>
    <property type="project" value="TreeGrafter"/>
</dbReference>
<dbReference type="OrthoDB" id="272162at2759"/>
<comment type="subunit">
    <text evidence="1">Conjugated with ATG12.</text>
</comment>
<feature type="region of interest" description="Disordered" evidence="2">
    <location>
        <begin position="266"/>
        <end position="285"/>
    </location>
</feature>
<organism evidence="4 5">
    <name type="scientific">Plasmodium ovale</name>
    <name type="common">malaria parasite P. ovale</name>
    <dbReference type="NCBI Taxonomy" id="36330"/>
    <lineage>
        <taxon>Eukaryota</taxon>
        <taxon>Sar</taxon>
        <taxon>Alveolata</taxon>
        <taxon>Apicomplexa</taxon>
        <taxon>Aconoidasida</taxon>
        <taxon>Haemosporida</taxon>
        <taxon>Plasmodiidae</taxon>
        <taxon>Plasmodium</taxon>
        <taxon>Plasmodium (Plasmodium)</taxon>
    </lineage>
</organism>
<evidence type="ECO:0000256" key="2">
    <source>
        <dbReference type="SAM" id="MobiDB-lite"/>
    </source>
</evidence>
<feature type="region of interest" description="Disordered" evidence="2">
    <location>
        <begin position="291"/>
        <end position="314"/>
    </location>
</feature>
<dbReference type="Pfam" id="PF04106">
    <property type="entry name" value="ATG5_UblB"/>
    <property type="match status" value="1"/>
</dbReference>
<name>A0A1D3TMD4_PLAOA</name>
<dbReference type="GO" id="GO:0019776">
    <property type="term" value="F:Atg8-family ligase activity"/>
    <property type="evidence" value="ECO:0007669"/>
    <property type="project" value="TreeGrafter"/>
</dbReference>
<sequence length="689" mass="79050">MQRESTIPPLERPDTERINSDIEASGLVLCLSLSERESPLLFSPSHYYVHVHRYMYLPNIIPKCIEYFKSFIFPFYGNKCGVYFECISRNKDKGSSLPSPPNVSKVHMGDVQTDRVLGEKVILDWRLPIGVLFDTYCDVEYEDCCNYNDQKEDEISWRLCSKDELFYDHVNILEIRTNKTRDFSGEGAHGEGGADVNANVNVNADVNANVNADVNANVNADVNANVNADVNANVNVNEDVNANARDHALDVCSGINLTRFSSEVERTKNAERADRSPCDTLTTEPEHVMKNCAGEAGGQPQSQSQSQPHGKGGSKWYKLIMRDELNSEWYERQFLHISNKNIPWKLTVHFKGEEDDHVHFNSQGGNIQTGQTLQTGKVNLLPYSSSIPLYRGPTDFEEHMINQLKKANYIFHKNSRLLEMLPQQVEIELLHHLTHFNFKELCTLYRKYIDYNLIDFVDYFNGNFVEKVQAFYMHRKDGNRVNEGERKEERDEPVQGESFGTPLPGTPLPGTPLHGATPTDRSGIRGIVKDERVVRDVPIVVHIYGPPYNQVQTKFPLFKIICAEKNSHVTEHICMYTLGDFLHVQFPSFFRKVKSKSVKSLEKIDEGEDDVKVTSKKEESLSKEHVQKIMLQSERVFYFVEDDYLIFSRYMLIIINGIQIPLRTPLYWLVSNFNQFDNILHVILRIPAY</sequence>
<keyword evidence="5" id="KW-1185">Reference proteome</keyword>
<dbReference type="GO" id="GO:0034274">
    <property type="term" value="C:Atg12-Atg5-Atg16 complex"/>
    <property type="evidence" value="ECO:0007669"/>
    <property type="project" value="TreeGrafter"/>
</dbReference>
<protein>
    <recommendedName>
        <fullName evidence="1">Autophagy protein 5</fullName>
    </recommendedName>
</protein>
<feature type="region of interest" description="Disordered" evidence="2">
    <location>
        <begin position="481"/>
        <end position="521"/>
    </location>
</feature>
<dbReference type="InterPro" id="IPR007239">
    <property type="entry name" value="Atg5"/>
</dbReference>
<dbReference type="VEuPathDB" id="PlasmoDB:POWCR01_130026500"/>
<dbReference type="GO" id="GO:0000422">
    <property type="term" value="P:autophagy of mitochondrion"/>
    <property type="evidence" value="ECO:0007669"/>
    <property type="project" value="TreeGrafter"/>
</dbReference>
<comment type="function">
    <text evidence="1">Involved in autophagic vesicle formation.</text>
</comment>
<dbReference type="Gene3D" id="3.10.20.90">
    <property type="entry name" value="Phosphatidylinositol 3-kinase Catalytic Subunit, Chain A, domain 1"/>
    <property type="match status" value="1"/>
</dbReference>
<dbReference type="GO" id="GO:0005776">
    <property type="term" value="C:autophagosome"/>
    <property type="evidence" value="ECO:0007669"/>
    <property type="project" value="TreeGrafter"/>
</dbReference>
<feature type="domain" description="Autophagy protein ATG5 UblB" evidence="3">
    <location>
        <begin position="537"/>
        <end position="684"/>
    </location>
</feature>
<keyword evidence="1" id="KW-0072">Autophagy</keyword>
<keyword evidence="1" id="KW-0472">Membrane</keyword>
<gene>
    <name evidence="4" type="primary">ATG5</name>
    <name evidence="4" type="ORF">POCGH01_13029800</name>
</gene>
<dbReference type="InterPro" id="IPR042527">
    <property type="entry name" value="Atg5_UblA_dom_sf"/>
</dbReference>
<reference evidence="4 5" key="1">
    <citation type="submission" date="2016-06" db="EMBL/GenBank/DDBJ databases">
        <authorList>
            <consortium name="Pathogen Informatics"/>
        </authorList>
    </citation>
    <scope>NUCLEOTIDE SEQUENCE [LARGE SCALE GENOMIC DNA]</scope>
    <source>
        <strain evidence="4">PocGH01</strain>
    </source>
</reference>
<keyword evidence="1" id="KW-0832">Ubl conjugation</keyword>
<comment type="similarity">
    <text evidence="1">Belongs to the ATG5 family.</text>
</comment>
<dbReference type="EMBL" id="LT594594">
    <property type="protein sequence ID" value="SCP06126.1"/>
    <property type="molecule type" value="Genomic_DNA"/>
</dbReference>
<evidence type="ECO:0000259" key="3">
    <source>
        <dbReference type="Pfam" id="PF04106"/>
    </source>
</evidence>
<dbReference type="GO" id="GO:0044233">
    <property type="term" value="C:mitochondria-associated endoplasmic reticulum membrane contact site"/>
    <property type="evidence" value="ECO:0007669"/>
    <property type="project" value="TreeGrafter"/>
</dbReference>
<feature type="compositionally biased region" description="Low complexity" evidence="2">
    <location>
        <begin position="298"/>
        <end position="309"/>
    </location>
</feature>
<dbReference type="GO" id="GO:0034045">
    <property type="term" value="C:phagophore assembly site membrane"/>
    <property type="evidence" value="ECO:0007669"/>
    <property type="project" value="UniProtKB-SubCell"/>
</dbReference>
<dbReference type="Gene3D" id="3.10.20.620">
    <property type="match status" value="1"/>
</dbReference>
<evidence type="ECO:0000313" key="4">
    <source>
        <dbReference type="EMBL" id="SCP06126.1"/>
    </source>
</evidence>
<keyword evidence="1" id="KW-1017">Isopeptide bond</keyword>
<dbReference type="GO" id="GO:0061908">
    <property type="term" value="C:phagophore"/>
    <property type="evidence" value="ECO:0007669"/>
    <property type="project" value="TreeGrafter"/>
</dbReference>
<dbReference type="VEuPathDB" id="PlasmoDB:PocGH01_13029800"/>
<dbReference type="PANTHER" id="PTHR13040">
    <property type="entry name" value="AUTOPHAGY PROTEIN 5"/>
    <property type="match status" value="1"/>
</dbReference>